<dbReference type="InterPro" id="IPR027417">
    <property type="entry name" value="P-loop_NTPase"/>
</dbReference>
<dbReference type="SUPFAM" id="SSF52540">
    <property type="entry name" value="P-loop containing nucleoside triphosphate hydrolases"/>
    <property type="match status" value="1"/>
</dbReference>
<sequence>MTVRFRIEVVALDTTEGRVEYQFTSDLTVLAGPTGVGKTTLLELIKFGFGVKATLAPVAVEHIESVTLEIRIGDERLRLVRSLDSAKRKKVRVTDLITQERLQDHDAGEKQPALNTLLMRCLGLPDDMLAAAGGTSTRAGARITFADILTYLYIPQSQINRDIAHSQESYREPKRKAVFELLFGLTNSEILTLRSTMSKLKGEIDTADTEHNTVVKFLRDSGTSSREEAELALERAQVAQSEAQNQLVVLRESIDPVSDRETQTLRDLLAEAERGLADTRSADVDLSRRRVQYNAERRRVQGDLDRLGRMQEAGQRLADIEFTVCPRCMQSLRQRTVPADACRLCLQDDPVSADQSQDQYEIRQLTEQLSEMDEQINALVDQQEAVVRAITERERLIAHLTATLDQRTTQRVTPRLQAFSDASQQAATAKAEQEHWETTLRQWDVVADLQATTDALRTKRDNTGRELDRARQEMQQRREDILEEISEEFDSTVRAIGIPGVLTASVDSEKYLPVLNGKVFSKDNQLAGGTTTATQVAYWCSLLTVAMRHPETAYPAFLLIDSPQLALNAEVNLTAAMYRRLTTQVGVLPGRLQIIVADNELPDDYRNSYAEIDFDYTHPTISTIDHPGPAQVTLIHGDASDA</sequence>
<evidence type="ECO:0000313" key="3">
    <source>
        <dbReference type="Proteomes" id="UP001521150"/>
    </source>
</evidence>
<reference evidence="2 3" key="1">
    <citation type="submission" date="2021-12" db="EMBL/GenBank/DDBJ databases">
        <title>Genome sequence of Kibdelosporangium philippinense ATCC 49844.</title>
        <authorList>
            <person name="Fedorov E.A."/>
            <person name="Omeragic M."/>
            <person name="Shalygina K.F."/>
            <person name="Maclea K.S."/>
        </authorList>
    </citation>
    <scope>NUCLEOTIDE SEQUENCE [LARGE SCALE GENOMIC DNA]</scope>
    <source>
        <strain evidence="2 3">ATCC 49844</strain>
    </source>
</reference>
<evidence type="ECO:0000313" key="2">
    <source>
        <dbReference type="EMBL" id="MCE7008196.1"/>
    </source>
</evidence>
<feature type="coiled-coil region" evidence="1">
    <location>
        <begin position="226"/>
        <end position="253"/>
    </location>
</feature>
<evidence type="ECO:0000256" key="1">
    <source>
        <dbReference type="SAM" id="Coils"/>
    </source>
</evidence>
<protein>
    <recommendedName>
        <fullName evidence="4">Rad50/SbcC-type AAA domain-containing protein</fullName>
    </recommendedName>
</protein>
<comment type="caution">
    <text evidence="2">The sequence shown here is derived from an EMBL/GenBank/DDBJ whole genome shotgun (WGS) entry which is preliminary data.</text>
</comment>
<evidence type="ECO:0008006" key="4">
    <source>
        <dbReference type="Google" id="ProtNLM"/>
    </source>
</evidence>
<accession>A0ABS8ZK90</accession>
<keyword evidence="1" id="KW-0175">Coiled coil</keyword>
<dbReference type="Proteomes" id="UP001521150">
    <property type="component" value="Unassembled WGS sequence"/>
</dbReference>
<gene>
    <name evidence="2" type="ORF">LWC34_36065</name>
</gene>
<feature type="coiled-coil region" evidence="1">
    <location>
        <begin position="453"/>
        <end position="487"/>
    </location>
</feature>
<organism evidence="2 3">
    <name type="scientific">Kibdelosporangium philippinense</name>
    <dbReference type="NCBI Taxonomy" id="211113"/>
    <lineage>
        <taxon>Bacteria</taxon>
        <taxon>Bacillati</taxon>
        <taxon>Actinomycetota</taxon>
        <taxon>Actinomycetes</taxon>
        <taxon>Pseudonocardiales</taxon>
        <taxon>Pseudonocardiaceae</taxon>
        <taxon>Kibdelosporangium</taxon>
    </lineage>
</organism>
<dbReference type="Gene3D" id="3.40.50.300">
    <property type="entry name" value="P-loop containing nucleotide triphosphate hydrolases"/>
    <property type="match status" value="1"/>
</dbReference>
<keyword evidence="3" id="KW-1185">Reference proteome</keyword>
<name>A0ABS8ZK90_9PSEU</name>
<dbReference type="RefSeq" id="WP_233729724.1">
    <property type="nucleotide sequence ID" value="NZ_JAJVCN010000003.1"/>
</dbReference>
<dbReference type="EMBL" id="JAJVCN010000003">
    <property type="protein sequence ID" value="MCE7008196.1"/>
    <property type="molecule type" value="Genomic_DNA"/>
</dbReference>
<proteinExistence type="predicted"/>